<accession>A0A939JR41</accession>
<dbReference type="SUPFAM" id="SSF51905">
    <property type="entry name" value="FAD/NAD(P)-binding domain"/>
    <property type="match status" value="1"/>
</dbReference>
<dbReference type="AlphaFoldDB" id="A0A939JR41"/>
<dbReference type="RefSeq" id="WP_086575209.1">
    <property type="nucleotide sequence ID" value="NZ_JAFMOF010000002.1"/>
</dbReference>
<dbReference type="InterPro" id="IPR036188">
    <property type="entry name" value="FAD/NAD-bd_sf"/>
</dbReference>
<proteinExistence type="predicted"/>
<dbReference type="Proteomes" id="UP000664781">
    <property type="component" value="Unassembled WGS sequence"/>
</dbReference>
<evidence type="ECO:0000313" key="1">
    <source>
        <dbReference type="EMBL" id="MBO0653925.1"/>
    </source>
</evidence>
<organism evidence="1 2">
    <name type="scientific">Streptomyces triculaminicus</name>
    <dbReference type="NCBI Taxonomy" id="2816232"/>
    <lineage>
        <taxon>Bacteria</taxon>
        <taxon>Bacillati</taxon>
        <taxon>Actinomycetota</taxon>
        <taxon>Actinomycetes</taxon>
        <taxon>Kitasatosporales</taxon>
        <taxon>Streptomycetaceae</taxon>
        <taxon>Streptomyces</taxon>
    </lineage>
</organism>
<keyword evidence="2" id="KW-1185">Reference proteome</keyword>
<reference evidence="1" key="1">
    <citation type="submission" date="2021-03" db="EMBL/GenBank/DDBJ databases">
        <title>Streptomyces strains.</title>
        <authorList>
            <person name="Lund M.B."/>
            <person name="Toerring T."/>
        </authorList>
    </citation>
    <scope>NUCLEOTIDE SEQUENCE</scope>
    <source>
        <strain evidence="1">JCM 4242</strain>
    </source>
</reference>
<sequence>MTVVNARRLLELFDGGVLRLAGSYPRAVSVDDDGWRVWRPGGEEAERFDHVVNGTGFQQPALHRSPGGVSLSLSGGATAVDRLDADLRVRPHPGAPPEPVWLAGVGTHVRIPFANHLRNVVRQAHLVAEAIAGTGPGAPSGP</sequence>
<comment type="caution">
    <text evidence="1">The sequence shown here is derived from an EMBL/GenBank/DDBJ whole genome shotgun (WGS) entry which is preliminary data.</text>
</comment>
<gene>
    <name evidence="1" type="ORF">J1792_14400</name>
</gene>
<dbReference type="EMBL" id="JAFMOF010000002">
    <property type="protein sequence ID" value="MBO0653925.1"/>
    <property type="molecule type" value="Genomic_DNA"/>
</dbReference>
<evidence type="ECO:0000313" key="2">
    <source>
        <dbReference type="Proteomes" id="UP000664781"/>
    </source>
</evidence>
<name>A0A939JR41_9ACTN</name>
<protein>
    <submittedName>
        <fullName evidence="1">Uncharacterized protein</fullName>
    </submittedName>
</protein>